<keyword evidence="3" id="KW-0633">Potassium transport</keyword>
<keyword evidence="8" id="KW-0406">Ion transport</keyword>
<evidence type="ECO:0000256" key="2">
    <source>
        <dbReference type="ARBA" id="ARBA00022448"/>
    </source>
</evidence>
<proteinExistence type="predicted"/>
<keyword evidence="4" id="KW-0812">Transmembrane</keyword>
<feature type="domain" description="Inward rectifier potassium channel C-terminal" evidence="11">
    <location>
        <begin position="60"/>
        <end position="216"/>
    </location>
</feature>
<protein>
    <submittedName>
        <fullName evidence="12">K+ channel, inward rectifier</fullName>
    </submittedName>
</protein>
<evidence type="ECO:0000256" key="8">
    <source>
        <dbReference type="ARBA" id="ARBA00023065"/>
    </source>
</evidence>
<name>A3IVJ9_9CHRO</name>
<evidence type="ECO:0000256" key="6">
    <source>
        <dbReference type="ARBA" id="ARBA00022958"/>
    </source>
</evidence>
<comment type="subcellular location">
    <subcellularLocation>
        <location evidence="1">Membrane</location>
        <topology evidence="1">Multi-pass membrane protein</topology>
    </subcellularLocation>
</comment>
<dbReference type="OrthoDB" id="9799090at2"/>
<dbReference type="SUPFAM" id="SSF81296">
    <property type="entry name" value="E set domains"/>
    <property type="match status" value="1"/>
</dbReference>
<dbReference type="GO" id="GO:0034702">
    <property type="term" value="C:monoatomic ion channel complex"/>
    <property type="evidence" value="ECO:0007669"/>
    <property type="project" value="UniProtKB-KW"/>
</dbReference>
<evidence type="ECO:0000256" key="5">
    <source>
        <dbReference type="ARBA" id="ARBA00022882"/>
    </source>
</evidence>
<dbReference type="InterPro" id="IPR013518">
    <property type="entry name" value="K_chnl_inward-rec_Kir_cyto"/>
</dbReference>
<dbReference type="Proteomes" id="UP000003781">
    <property type="component" value="Unassembled WGS sequence"/>
</dbReference>
<dbReference type="Pfam" id="PF17655">
    <property type="entry name" value="IRK_C"/>
    <property type="match status" value="1"/>
</dbReference>
<keyword evidence="9" id="KW-0472">Membrane</keyword>
<organism evidence="12 13">
    <name type="scientific">Crocosphaera chwakensis CCY0110</name>
    <dbReference type="NCBI Taxonomy" id="391612"/>
    <lineage>
        <taxon>Bacteria</taxon>
        <taxon>Bacillati</taxon>
        <taxon>Cyanobacteriota</taxon>
        <taxon>Cyanophyceae</taxon>
        <taxon>Oscillatoriophycideae</taxon>
        <taxon>Chroococcales</taxon>
        <taxon>Aphanothecaceae</taxon>
        <taxon>Crocosphaera</taxon>
        <taxon>Crocosphaera chwakensis</taxon>
    </lineage>
</organism>
<evidence type="ECO:0000256" key="1">
    <source>
        <dbReference type="ARBA" id="ARBA00004141"/>
    </source>
</evidence>
<keyword evidence="2" id="KW-0813">Transport</keyword>
<keyword evidence="6" id="KW-0630">Potassium</keyword>
<dbReference type="InterPro" id="IPR014756">
    <property type="entry name" value="Ig_E-set"/>
</dbReference>
<dbReference type="PANTHER" id="PTHR11767">
    <property type="entry name" value="INWARD RECTIFIER POTASSIUM CHANNEL"/>
    <property type="match status" value="1"/>
</dbReference>
<keyword evidence="13" id="KW-1185">Reference proteome</keyword>
<accession>A3IVJ9</accession>
<comment type="caution">
    <text evidence="12">The sequence shown here is derived from an EMBL/GenBank/DDBJ whole genome shotgun (WGS) entry which is preliminary data.</text>
</comment>
<dbReference type="Gene3D" id="2.60.40.1400">
    <property type="entry name" value="G protein-activated inward rectifier potassium channel 1"/>
    <property type="match status" value="1"/>
</dbReference>
<evidence type="ECO:0000256" key="10">
    <source>
        <dbReference type="ARBA" id="ARBA00023303"/>
    </source>
</evidence>
<keyword evidence="10 12" id="KW-0407">Ion channel</keyword>
<dbReference type="EMBL" id="AAXW01000043">
    <property type="protein sequence ID" value="EAZ89474.1"/>
    <property type="molecule type" value="Genomic_DNA"/>
</dbReference>
<keyword evidence="7" id="KW-1133">Transmembrane helix</keyword>
<evidence type="ECO:0000256" key="7">
    <source>
        <dbReference type="ARBA" id="ARBA00022989"/>
    </source>
</evidence>
<dbReference type="GO" id="GO:0034765">
    <property type="term" value="P:regulation of monoatomic ion transmembrane transport"/>
    <property type="evidence" value="ECO:0007669"/>
    <property type="project" value="TreeGrafter"/>
</dbReference>
<dbReference type="GO" id="GO:0005886">
    <property type="term" value="C:plasma membrane"/>
    <property type="evidence" value="ECO:0007669"/>
    <property type="project" value="TreeGrafter"/>
</dbReference>
<dbReference type="RefSeq" id="WP_008277409.1">
    <property type="nucleotide sequence ID" value="NZ_AAXW01000043.1"/>
</dbReference>
<sequence>MLPPIRFHKSKSSRQNTPFLHSSNKFWIKFNDHKFNSEGLGAWYHHWREPYHLLLNIPTLMLRVSNQRKNYILEAKMRLYLMWDEVSAECTDAFLLDFKSSRVVGKEGDFFRRVYELKLVRDHNPTLAMTWTVMHPIDENSPLFGVNLDTLEKKKAMLLTSLSGIDESIAQTMYARSTYGFRDILWNHQFQDVIYHTPDGHRYIDLSFFHRTQALKSEISQ</sequence>
<evidence type="ECO:0000256" key="9">
    <source>
        <dbReference type="ARBA" id="ARBA00023136"/>
    </source>
</evidence>
<evidence type="ECO:0000256" key="3">
    <source>
        <dbReference type="ARBA" id="ARBA00022538"/>
    </source>
</evidence>
<dbReference type="eggNOG" id="COG0395">
    <property type="taxonomic scope" value="Bacteria"/>
</dbReference>
<dbReference type="PANTHER" id="PTHR11767:SF102">
    <property type="entry name" value="INWARDLY RECTIFYING POTASSIUM CHANNEL 1, ISOFORM F"/>
    <property type="match status" value="1"/>
</dbReference>
<keyword evidence="5" id="KW-0851">Voltage-gated channel</keyword>
<dbReference type="InterPro" id="IPR041647">
    <property type="entry name" value="IRK_C"/>
</dbReference>
<evidence type="ECO:0000259" key="11">
    <source>
        <dbReference type="Pfam" id="PF17655"/>
    </source>
</evidence>
<dbReference type="GO" id="GO:1990573">
    <property type="term" value="P:potassium ion import across plasma membrane"/>
    <property type="evidence" value="ECO:0007669"/>
    <property type="project" value="TreeGrafter"/>
</dbReference>
<reference evidence="12 13" key="1">
    <citation type="submission" date="2007-03" db="EMBL/GenBank/DDBJ databases">
        <authorList>
            <person name="Stal L."/>
            <person name="Ferriera S."/>
            <person name="Johnson J."/>
            <person name="Kravitz S."/>
            <person name="Beeson K."/>
            <person name="Sutton G."/>
            <person name="Rogers Y.-H."/>
            <person name="Friedman R."/>
            <person name="Frazier M."/>
            <person name="Venter J.C."/>
        </authorList>
    </citation>
    <scope>NUCLEOTIDE SEQUENCE [LARGE SCALE GENOMIC DNA]</scope>
    <source>
        <strain evidence="12 13">CCY0110</strain>
    </source>
</reference>
<dbReference type="InterPro" id="IPR016449">
    <property type="entry name" value="K_chnl_inward-rec_Kir"/>
</dbReference>
<evidence type="ECO:0000256" key="4">
    <source>
        <dbReference type="ARBA" id="ARBA00022692"/>
    </source>
</evidence>
<gene>
    <name evidence="12" type="ORF">CY0110_01485</name>
</gene>
<dbReference type="GO" id="GO:0005242">
    <property type="term" value="F:inward rectifier potassium channel activity"/>
    <property type="evidence" value="ECO:0007669"/>
    <property type="project" value="InterPro"/>
</dbReference>
<evidence type="ECO:0000313" key="12">
    <source>
        <dbReference type="EMBL" id="EAZ89474.1"/>
    </source>
</evidence>
<dbReference type="AlphaFoldDB" id="A3IVJ9"/>
<dbReference type="PRINTS" id="PR01320">
    <property type="entry name" value="KIRCHANNEL"/>
</dbReference>
<evidence type="ECO:0000313" key="13">
    <source>
        <dbReference type="Proteomes" id="UP000003781"/>
    </source>
</evidence>